<evidence type="ECO:0000259" key="1">
    <source>
        <dbReference type="Pfam" id="PF00381"/>
    </source>
</evidence>
<accession>A0A1H9PU24</accession>
<feature type="domain" description="HPr" evidence="1">
    <location>
        <begin position="18"/>
        <end position="72"/>
    </location>
</feature>
<dbReference type="RefSeq" id="WP_022754595.1">
    <property type="nucleotide sequence ID" value="NZ_CM009896.1"/>
</dbReference>
<evidence type="ECO:0000313" key="3">
    <source>
        <dbReference type="EMBL" id="SER51620.1"/>
    </source>
</evidence>
<name>A0A1H9PU24_BUTFI</name>
<evidence type="ECO:0000313" key="4">
    <source>
        <dbReference type="Proteomes" id="UP000182584"/>
    </source>
</evidence>
<dbReference type="InterPro" id="IPR000032">
    <property type="entry name" value="HPr-like"/>
</dbReference>
<dbReference type="InterPro" id="IPR035895">
    <property type="entry name" value="HPr-like_sf"/>
</dbReference>
<keyword evidence="5" id="KW-1185">Reference proteome</keyword>
<dbReference type="SUPFAM" id="SSF55594">
    <property type="entry name" value="HPr-like"/>
    <property type="match status" value="1"/>
</dbReference>
<dbReference type="Proteomes" id="UP000245488">
    <property type="component" value="Chromosome"/>
</dbReference>
<dbReference type="EMBL" id="FOGJ01000006">
    <property type="protein sequence ID" value="SER51620.1"/>
    <property type="molecule type" value="Genomic_DNA"/>
</dbReference>
<dbReference type="EMBL" id="NXNG01000001">
    <property type="protein sequence ID" value="PWT27346.1"/>
    <property type="molecule type" value="Genomic_DNA"/>
</dbReference>
<gene>
    <name evidence="2" type="ORF">CPT75_09675</name>
    <name evidence="3" type="ORF">SAMN04487884_106143</name>
</gene>
<reference evidence="3 4" key="1">
    <citation type="submission" date="2016-10" db="EMBL/GenBank/DDBJ databases">
        <authorList>
            <person name="de Groot N.N."/>
        </authorList>
    </citation>
    <scope>NUCLEOTIDE SEQUENCE [LARGE SCALE GENOMIC DNA]</scope>
    <source>
        <strain evidence="3 4">AR40</strain>
    </source>
</reference>
<evidence type="ECO:0000313" key="2">
    <source>
        <dbReference type="EMBL" id="PWT27346.1"/>
    </source>
</evidence>
<dbReference type="eggNOG" id="COG1925">
    <property type="taxonomic scope" value="Bacteria"/>
</dbReference>
<dbReference type="OrthoDB" id="1858199at2"/>
<dbReference type="Gene3D" id="3.30.1340.10">
    <property type="entry name" value="HPr-like"/>
    <property type="match status" value="1"/>
</dbReference>
<dbReference type="AlphaFoldDB" id="A0A1H9PU24"/>
<reference evidence="2 5" key="2">
    <citation type="submission" date="2017-09" db="EMBL/GenBank/DDBJ databases">
        <title>High-quality draft genome sequence of Butyrivibrio fibrisolvens INBov1, isolated from cow rumen.</title>
        <authorList>
            <person name="Rodriguez Hernaez J."/>
            <person name="Rivarola M."/>
            <person name="Paniego N."/>
            <person name="Cravero S."/>
            <person name="Ceron Cucchi M."/>
            <person name="Martinez M.C."/>
        </authorList>
    </citation>
    <scope>NUCLEOTIDE SEQUENCE [LARGE SCALE GENOMIC DNA]</scope>
    <source>
        <strain evidence="2 5">INBov1</strain>
    </source>
</reference>
<protein>
    <submittedName>
        <fullName evidence="2">HPr family phosphocarrier protein</fullName>
    </submittedName>
    <submittedName>
        <fullName evidence="3">PTS HPr component phosphorylation site</fullName>
    </submittedName>
</protein>
<dbReference type="Pfam" id="PF00381">
    <property type="entry name" value="PTS-HPr"/>
    <property type="match status" value="1"/>
</dbReference>
<organism evidence="3 4">
    <name type="scientific">Butyrivibrio fibrisolvens</name>
    <dbReference type="NCBI Taxonomy" id="831"/>
    <lineage>
        <taxon>Bacteria</taxon>
        <taxon>Bacillati</taxon>
        <taxon>Bacillota</taxon>
        <taxon>Clostridia</taxon>
        <taxon>Lachnospirales</taxon>
        <taxon>Lachnospiraceae</taxon>
        <taxon>Butyrivibrio</taxon>
    </lineage>
</organism>
<sequence length="77" mass="8572">MVKERIQHVIKLSPSQVKDFVRAAEKCDFDIDISYGHVVVDAKSILGILGLDLTRKLTVSFFGQNEDFESYLAGVAV</sequence>
<evidence type="ECO:0000313" key="5">
    <source>
        <dbReference type="Proteomes" id="UP000245488"/>
    </source>
</evidence>
<proteinExistence type="predicted"/>
<dbReference type="Proteomes" id="UP000182584">
    <property type="component" value="Unassembled WGS sequence"/>
</dbReference>